<keyword evidence="1 5" id="KW-0597">Phosphoprotein</keyword>
<evidence type="ECO:0000256" key="1">
    <source>
        <dbReference type="ARBA" id="ARBA00022553"/>
    </source>
</evidence>
<dbReference type="PROSITE" id="PS50043">
    <property type="entry name" value="HTH_LUXR_2"/>
    <property type="match status" value="1"/>
</dbReference>
<dbReference type="GO" id="GO:0000160">
    <property type="term" value="P:phosphorelay signal transduction system"/>
    <property type="evidence" value="ECO:0007669"/>
    <property type="project" value="InterPro"/>
</dbReference>
<evidence type="ECO:0000256" key="4">
    <source>
        <dbReference type="ARBA" id="ARBA00023163"/>
    </source>
</evidence>
<evidence type="ECO:0000313" key="8">
    <source>
        <dbReference type="EMBL" id="RZD15737.1"/>
    </source>
</evidence>
<dbReference type="SMART" id="SM00448">
    <property type="entry name" value="REC"/>
    <property type="match status" value="1"/>
</dbReference>
<evidence type="ECO:0000259" key="6">
    <source>
        <dbReference type="PROSITE" id="PS50043"/>
    </source>
</evidence>
<evidence type="ECO:0000256" key="3">
    <source>
        <dbReference type="ARBA" id="ARBA00023125"/>
    </source>
</evidence>
<protein>
    <submittedName>
        <fullName evidence="8">Response regulator transcription factor</fullName>
    </submittedName>
</protein>
<dbReference type="SMART" id="SM00421">
    <property type="entry name" value="HTH_LUXR"/>
    <property type="match status" value="1"/>
</dbReference>
<dbReference type="AlphaFoldDB" id="A0A519BEQ3"/>
<dbReference type="SUPFAM" id="SSF52172">
    <property type="entry name" value="CheY-like"/>
    <property type="match status" value="1"/>
</dbReference>
<keyword evidence="4" id="KW-0804">Transcription</keyword>
<dbReference type="PROSITE" id="PS50110">
    <property type="entry name" value="RESPONSE_REGULATORY"/>
    <property type="match status" value="1"/>
</dbReference>
<sequence length="222" mass="25265">MNYNYNIVIIDDHKILVSGLHLLIETQNDLHVVGEANNGASAIKIVQEKKPDVILLDISLPDISGLDLIAKLKNVSPDSKILILTMHDNQCFLQIGFDNGANGFLVKKAVDEDLIYAIKTVARGENYIHPSLLNKFIKRHENKINYDSNEELLWSSLSAREQEVLIGIAHGYSYKEIAKKIFISEKTVATYRYRGMEKLYIKTKSELTDMVLKLNLFFNEKL</sequence>
<dbReference type="Proteomes" id="UP000316562">
    <property type="component" value="Unassembled WGS sequence"/>
</dbReference>
<dbReference type="InterPro" id="IPR011006">
    <property type="entry name" value="CheY-like_superfamily"/>
</dbReference>
<dbReference type="PANTHER" id="PTHR43214:SF41">
    <property type="entry name" value="NITRATE_NITRITE RESPONSE REGULATOR PROTEIN NARP"/>
    <property type="match status" value="1"/>
</dbReference>
<proteinExistence type="predicted"/>
<reference evidence="8 9" key="1">
    <citation type="journal article" date="2019" name="ISME J.">
        <title>Insights into ecological role of a new deltaproteobacterial order Candidatus Acidulodesulfobacterales by metagenomics and metatranscriptomics.</title>
        <authorList>
            <person name="Tan S."/>
            <person name="Liu J."/>
            <person name="Fang Y."/>
            <person name="Hedlund B.P."/>
            <person name="Lian Z.H."/>
            <person name="Huang L.Y."/>
            <person name="Li J.T."/>
            <person name="Huang L.N."/>
            <person name="Li W.J."/>
            <person name="Jiang H.C."/>
            <person name="Dong H.L."/>
            <person name="Shu W.S."/>
        </authorList>
    </citation>
    <scope>NUCLEOTIDE SEQUENCE [LARGE SCALE GENOMIC DNA]</scope>
    <source>
        <strain evidence="8">AP2</strain>
    </source>
</reference>
<dbReference type="Pfam" id="PF00072">
    <property type="entry name" value="Response_reg"/>
    <property type="match status" value="1"/>
</dbReference>
<keyword evidence="3" id="KW-0238">DNA-binding</keyword>
<accession>A0A519BEQ3</accession>
<gene>
    <name evidence="8" type="ORF">EVJ46_09460</name>
</gene>
<evidence type="ECO:0000256" key="5">
    <source>
        <dbReference type="PROSITE-ProRule" id="PRU00169"/>
    </source>
</evidence>
<dbReference type="InterPro" id="IPR001789">
    <property type="entry name" value="Sig_transdc_resp-reg_receiver"/>
</dbReference>
<dbReference type="EMBL" id="SGBC01000004">
    <property type="protein sequence ID" value="RZD15737.1"/>
    <property type="molecule type" value="Genomic_DNA"/>
</dbReference>
<evidence type="ECO:0000256" key="2">
    <source>
        <dbReference type="ARBA" id="ARBA00023015"/>
    </source>
</evidence>
<dbReference type="PANTHER" id="PTHR43214">
    <property type="entry name" value="TWO-COMPONENT RESPONSE REGULATOR"/>
    <property type="match status" value="1"/>
</dbReference>
<dbReference type="PRINTS" id="PR00038">
    <property type="entry name" value="HTHLUXR"/>
</dbReference>
<keyword evidence="2" id="KW-0805">Transcription regulation</keyword>
<feature type="domain" description="Response regulatory" evidence="7">
    <location>
        <begin position="6"/>
        <end position="122"/>
    </location>
</feature>
<dbReference type="Gene3D" id="3.40.50.2300">
    <property type="match status" value="1"/>
</dbReference>
<dbReference type="CDD" id="cd06170">
    <property type="entry name" value="LuxR_C_like"/>
    <property type="match status" value="1"/>
</dbReference>
<dbReference type="GO" id="GO:0003677">
    <property type="term" value="F:DNA binding"/>
    <property type="evidence" value="ECO:0007669"/>
    <property type="project" value="UniProtKB-KW"/>
</dbReference>
<organism evidence="8 9">
    <name type="scientific">Acididesulfobacter guangdongensis</name>
    <dbReference type="NCBI Taxonomy" id="2597225"/>
    <lineage>
        <taxon>Bacteria</taxon>
        <taxon>Deltaproteobacteria</taxon>
        <taxon>Candidatus Acidulodesulfobacterales</taxon>
        <taxon>Candidatus Acididesulfobacter</taxon>
    </lineage>
</organism>
<dbReference type="CDD" id="cd17535">
    <property type="entry name" value="REC_NarL-like"/>
    <property type="match status" value="1"/>
</dbReference>
<dbReference type="SUPFAM" id="SSF46894">
    <property type="entry name" value="C-terminal effector domain of the bipartite response regulators"/>
    <property type="match status" value="1"/>
</dbReference>
<dbReference type="InterPro" id="IPR000792">
    <property type="entry name" value="Tscrpt_reg_LuxR_C"/>
</dbReference>
<name>A0A519BEQ3_ACIG2</name>
<dbReference type="InterPro" id="IPR058245">
    <property type="entry name" value="NreC/VraR/RcsB-like_REC"/>
</dbReference>
<feature type="domain" description="HTH luxR-type" evidence="6">
    <location>
        <begin position="150"/>
        <end position="215"/>
    </location>
</feature>
<dbReference type="Pfam" id="PF00196">
    <property type="entry name" value="GerE"/>
    <property type="match status" value="1"/>
</dbReference>
<evidence type="ECO:0000313" key="9">
    <source>
        <dbReference type="Proteomes" id="UP000316562"/>
    </source>
</evidence>
<feature type="modified residue" description="4-aspartylphosphate" evidence="5">
    <location>
        <position position="57"/>
    </location>
</feature>
<dbReference type="InterPro" id="IPR016032">
    <property type="entry name" value="Sig_transdc_resp-reg_C-effctor"/>
</dbReference>
<dbReference type="GO" id="GO:0006355">
    <property type="term" value="P:regulation of DNA-templated transcription"/>
    <property type="evidence" value="ECO:0007669"/>
    <property type="project" value="InterPro"/>
</dbReference>
<dbReference type="InterPro" id="IPR039420">
    <property type="entry name" value="WalR-like"/>
</dbReference>
<evidence type="ECO:0000259" key="7">
    <source>
        <dbReference type="PROSITE" id="PS50110"/>
    </source>
</evidence>
<comment type="caution">
    <text evidence="8">The sequence shown here is derived from an EMBL/GenBank/DDBJ whole genome shotgun (WGS) entry which is preliminary data.</text>
</comment>